<proteinExistence type="predicted"/>
<accession>A1D9T9</accession>
<dbReference type="Proteomes" id="UP000006702">
    <property type="component" value="Unassembled WGS sequence"/>
</dbReference>
<name>A1D9T9_NEOFI</name>
<sequence length="106" mass="11428">MLLADRADCHGREDCCSTTGVKAPKNACQPVLLSKQPRSQHASPRWVDKARFGDEATRGDSWWEGTKPYPFEGAGMDTETGSGRDKLYIGSPDGNVLSFGSSSGYA</sequence>
<dbReference type="EMBL" id="DS027693">
    <property type="protein sequence ID" value="EAW20570.1"/>
    <property type="molecule type" value="Genomic_DNA"/>
</dbReference>
<reference evidence="2" key="1">
    <citation type="journal article" date="2008" name="PLoS Genet.">
        <title>Genomic islands in the pathogenic filamentous fungus Aspergillus fumigatus.</title>
        <authorList>
            <person name="Fedorova N.D."/>
            <person name="Khaldi N."/>
            <person name="Joardar V.S."/>
            <person name="Maiti R."/>
            <person name="Amedeo P."/>
            <person name="Anderson M.J."/>
            <person name="Crabtree J."/>
            <person name="Silva J.C."/>
            <person name="Badger J.H."/>
            <person name="Albarraq A."/>
            <person name="Angiuoli S."/>
            <person name="Bussey H."/>
            <person name="Bowyer P."/>
            <person name="Cotty P.J."/>
            <person name="Dyer P.S."/>
            <person name="Egan A."/>
            <person name="Galens K."/>
            <person name="Fraser-Liggett C.M."/>
            <person name="Haas B.J."/>
            <person name="Inman J.M."/>
            <person name="Kent R."/>
            <person name="Lemieux S."/>
            <person name="Malavazi I."/>
            <person name="Orvis J."/>
            <person name="Roemer T."/>
            <person name="Ronning C.M."/>
            <person name="Sundaram J.P."/>
            <person name="Sutton G."/>
            <person name="Turner G."/>
            <person name="Venter J.C."/>
            <person name="White O.R."/>
            <person name="Whitty B.R."/>
            <person name="Youngman P."/>
            <person name="Wolfe K.H."/>
            <person name="Goldman G.H."/>
            <person name="Wortman J.R."/>
            <person name="Jiang B."/>
            <person name="Denning D.W."/>
            <person name="Nierman W.C."/>
        </authorList>
    </citation>
    <scope>NUCLEOTIDE SEQUENCE [LARGE SCALE GENOMIC DNA]</scope>
    <source>
        <strain evidence="2">ATCC 1020 / DSM 3700 / CBS 544.65 / FGSC A1164 / JCM 1740 / NRRL 181 / WB 181</strain>
    </source>
</reference>
<protein>
    <submittedName>
        <fullName evidence="1">Uncharacterized protein</fullName>
    </submittedName>
</protein>
<organism evidence="1 2">
    <name type="scientific">Neosartorya fischeri (strain ATCC 1020 / DSM 3700 / CBS 544.65 / FGSC A1164 / JCM 1740 / NRRL 181 / WB 181)</name>
    <name type="common">Aspergillus fischerianus</name>
    <dbReference type="NCBI Taxonomy" id="331117"/>
    <lineage>
        <taxon>Eukaryota</taxon>
        <taxon>Fungi</taxon>
        <taxon>Dikarya</taxon>
        <taxon>Ascomycota</taxon>
        <taxon>Pezizomycotina</taxon>
        <taxon>Eurotiomycetes</taxon>
        <taxon>Eurotiomycetidae</taxon>
        <taxon>Eurotiales</taxon>
        <taxon>Aspergillaceae</taxon>
        <taxon>Aspergillus</taxon>
        <taxon>Aspergillus subgen. Fumigati</taxon>
    </lineage>
</organism>
<evidence type="ECO:0000313" key="2">
    <source>
        <dbReference type="Proteomes" id="UP000006702"/>
    </source>
</evidence>
<evidence type="ECO:0000313" key="1">
    <source>
        <dbReference type="EMBL" id="EAW20570.1"/>
    </source>
</evidence>
<dbReference type="GeneID" id="4589215"/>
<gene>
    <name evidence="1" type="ORF">NFIA_030020</name>
</gene>
<dbReference type="HOGENOM" id="CLU_2223938_0_0_1"/>
<dbReference type="AlphaFoldDB" id="A1D9T9"/>
<keyword evidence="2" id="KW-1185">Reference proteome</keyword>
<dbReference type="VEuPathDB" id="FungiDB:NFIA_030020"/>
<dbReference type="KEGG" id="nfi:NFIA_030020"/>
<dbReference type="RefSeq" id="XP_001262467.1">
    <property type="nucleotide sequence ID" value="XM_001262466.1"/>
</dbReference>